<keyword evidence="2" id="KW-1185">Reference proteome</keyword>
<dbReference type="AlphaFoldDB" id="A0A9W4QX46"/>
<dbReference type="RefSeq" id="WP_262976523.1">
    <property type="nucleotide sequence ID" value="NZ_CAMAPB010000018.1"/>
</dbReference>
<accession>A0A9W4QX46</accession>
<dbReference type="EMBL" id="CAMAPB010000018">
    <property type="protein sequence ID" value="CAH9056841.1"/>
    <property type="molecule type" value="Genomic_DNA"/>
</dbReference>
<sequence>MFNNSHDNEIHKITKNDADDLSTTIELHHTVTDLLPSEMIEVLNSYLNMNLSILHDSIGEAVSVENIEFASATLSVCIVPLEEWGSESPCSQFSFNVIFSDRYKYLSLVTLNDINKNINGIKVYRDKDNLIAACFVDIAYGVTAQTMINQINHLIETSERLQLSLFDETNQVVN</sequence>
<name>A0A9W4QX46_PSEHA</name>
<dbReference type="Proteomes" id="UP001152447">
    <property type="component" value="Unassembled WGS sequence"/>
</dbReference>
<protein>
    <submittedName>
        <fullName evidence="1">Uncharacterized protein</fullName>
    </submittedName>
</protein>
<organism evidence="1 2">
    <name type="scientific">Pseudoalteromonas haloplanktis</name>
    <name type="common">Alteromonas haloplanktis</name>
    <dbReference type="NCBI Taxonomy" id="228"/>
    <lineage>
        <taxon>Bacteria</taxon>
        <taxon>Pseudomonadati</taxon>
        <taxon>Pseudomonadota</taxon>
        <taxon>Gammaproteobacteria</taxon>
        <taxon>Alteromonadales</taxon>
        <taxon>Pseudoalteromonadaceae</taxon>
        <taxon>Pseudoalteromonas</taxon>
    </lineage>
</organism>
<evidence type="ECO:0000313" key="2">
    <source>
        <dbReference type="Proteomes" id="UP001152447"/>
    </source>
</evidence>
<gene>
    <name evidence="1" type="ORF">PSEHALCIP103_01536</name>
</gene>
<reference evidence="1" key="1">
    <citation type="submission" date="2022-07" db="EMBL/GenBank/DDBJ databases">
        <authorList>
            <person name="Criscuolo A."/>
        </authorList>
    </citation>
    <scope>NUCLEOTIDE SEQUENCE</scope>
    <source>
        <strain evidence="1">CIP103197</strain>
    </source>
</reference>
<comment type="caution">
    <text evidence="1">The sequence shown here is derived from an EMBL/GenBank/DDBJ whole genome shotgun (WGS) entry which is preliminary data.</text>
</comment>
<proteinExistence type="predicted"/>
<evidence type="ECO:0000313" key="1">
    <source>
        <dbReference type="EMBL" id="CAH9056841.1"/>
    </source>
</evidence>